<name>A0A2I1I7L8_9ACTO</name>
<sequence>MKTPWNDSALIDAFDADFLALVEFASASACSAGFGYLDADGAITESKGVELWITCRMTYVFALAEMRGVQGVSGLVEHGLDALSTSLHDDEYGGWFSALDATGEQARPVEPIRKEAYAHAFVILATSAAYLAGHERGRALLDEALADQDAHWWEPSYGRVANSWNRDWSECEEYRGLNANMHTVEAYLAAFDATGERRWLDRAREIMRFVADLGARFGWRLPEHFDKNWVACPEMFIENPADPFRPYGATPGHGFEWARLILHGRASLIACGDTPGEWMYDVAHCLVDRADTDGWDSEKGGIVYTTDFDGKTVVDTRMHWVACEAVNATLALGKVSEELGNDDDVMVQSERFARYVAWADQVIHAGPGRWIHEVDADGHESETVWAGKADAYHVGQMLLLPRIGLYPGFAATLAQLRAHDHSEL</sequence>
<dbReference type="AlphaFoldDB" id="A0A2I1I7L8"/>
<dbReference type="InterPro" id="IPR012341">
    <property type="entry name" value="6hp_glycosidase-like_sf"/>
</dbReference>
<comment type="caution">
    <text evidence="3">The sequence shown here is derived from an EMBL/GenBank/DDBJ whole genome shotgun (WGS) entry which is preliminary data.</text>
</comment>
<evidence type="ECO:0000313" key="3">
    <source>
        <dbReference type="EMBL" id="PKY67115.1"/>
    </source>
</evidence>
<dbReference type="Pfam" id="PF07221">
    <property type="entry name" value="GlcNAc_2-epim"/>
    <property type="match status" value="1"/>
</dbReference>
<dbReference type="RefSeq" id="WP_101627609.1">
    <property type="nucleotide sequence ID" value="NZ_PKKJ01000001.1"/>
</dbReference>
<reference evidence="3 4" key="1">
    <citation type="submission" date="2017-12" db="EMBL/GenBank/DDBJ databases">
        <title>Phylogenetic diversity of female urinary microbiome.</title>
        <authorList>
            <person name="Thomas-White K."/>
            <person name="Wolfe A.J."/>
        </authorList>
    </citation>
    <scope>NUCLEOTIDE SEQUENCE [LARGE SCALE GENOMIC DNA]</scope>
    <source>
        <strain evidence="3 4">UMB0250</strain>
    </source>
</reference>
<dbReference type="InterPro" id="IPR008928">
    <property type="entry name" value="6-hairpin_glycosidase_sf"/>
</dbReference>
<dbReference type="Proteomes" id="UP000234545">
    <property type="component" value="Unassembled WGS sequence"/>
</dbReference>
<evidence type="ECO:0000256" key="1">
    <source>
        <dbReference type="ARBA" id="ARBA00008558"/>
    </source>
</evidence>
<evidence type="ECO:0000313" key="4">
    <source>
        <dbReference type="Proteomes" id="UP000234545"/>
    </source>
</evidence>
<evidence type="ECO:0000256" key="2">
    <source>
        <dbReference type="ARBA" id="ARBA00023235"/>
    </source>
</evidence>
<dbReference type="PANTHER" id="PTHR15108">
    <property type="entry name" value="N-ACYLGLUCOSAMINE-2-EPIMERASE"/>
    <property type="match status" value="1"/>
</dbReference>
<organism evidence="3 4">
    <name type="scientific">Schaalia turicensis</name>
    <dbReference type="NCBI Taxonomy" id="131111"/>
    <lineage>
        <taxon>Bacteria</taxon>
        <taxon>Bacillati</taxon>
        <taxon>Actinomycetota</taxon>
        <taxon>Actinomycetes</taxon>
        <taxon>Actinomycetales</taxon>
        <taxon>Actinomycetaceae</taxon>
        <taxon>Schaalia</taxon>
    </lineage>
</organism>
<dbReference type="EMBL" id="PKKJ01000001">
    <property type="protein sequence ID" value="PKY67115.1"/>
    <property type="molecule type" value="Genomic_DNA"/>
</dbReference>
<gene>
    <name evidence="3" type="ORF">CYJ25_02480</name>
</gene>
<dbReference type="InterPro" id="IPR010819">
    <property type="entry name" value="AGE/CE"/>
</dbReference>
<dbReference type="GO" id="GO:0016853">
    <property type="term" value="F:isomerase activity"/>
    <property type="evidence" value="ECO:0007669"/>
    <property type="project" value="UniProtKB-KW"/>
</dbReference>
<comment type="similarity">
    <text evidence="1">Belongs to the N-acylglucosamine 2-epimerase family.</text>
</comment>
<keyword evidence="2" id="KW-0413">Isomerase</keyword>
<dbReference type="SUPFAM" id="SSF48208">
    <property type="entry name" value="Six-hairpin glycosidases"/>
    <property type="match status" value="1"/>
</dbReference>
<dbReference type="GO" id="GO:0005975">
    <property type="term" value="P:carbohydrate metabolic process"/>
    <property type="evidence" value="ECO:0007669"/>
    <property type="project" value="InterPro"/>
</dbReference>
<accession>A0A2I1I7L8</accession>
<proteinExistence type="inferred from homology"/>
<dbReference type="Gene3D" id="1.50.10.10">
    <property type="match status" value="1"/>
</dbReference>
<protein>
    <submittedName>
        <fullName evidence="3">N-acylglucosamine 2-epimerase</fullName>
    </submittedName>
</protein>
<dbReference type="OrthoDB" id="9806359at2"/>